<proteinExistence type="predicted"/>
<dbReference type="InterPro" id="IPR029062">
    <property type="entry name" value="Class_I_gatase-like"/>
</dbReference>
<dbReference type="Gene3D" id="3.40.50.880">
    <property type="match status" value="1"/>
</dbReference>
<organism evidence="1 2">
    <name type="scientific">Campylobacter hominis (strain ATCC BAA-381 / DSM 21671 / CCUG 45161 / LMG 19568 / NCTC 13146 / CH001A)</name>
    <dbReference type="NCBI Taxonomy" id="360107"/>
    <lineage>
        <taxon>Bacteria</taxon>
        <taxon>Pseudomonadati</taxon>
        <taxon>Campylobacterota</taxon>
        <taxon>Epsilonproteobacteria</taxon>
        <taxon>Campylobacterales</taxon>
        <taxon>Campylobacteraceae</taxon>
        <taxon>Campylobacter</taxon>
    </lineage>
</organism>
<dbReference type="RefSeq" id="WP_012109346.1">
    <property type="nucleotide sequence ID" value="NC_009714.1"/>
</dbReference>
<dbReference type="eggNOG" id="COG4977">
    <property type="taxonomic scope" value="Bacteria"/>
</dbReference>
<dbReference type="STRING" id="360107.CHAB381_1507"/>
<sequence length="122" mass="14058">MKVAVIIYDGFDLRNFAEIYAFLHENFEPEICAFKENVKDCFGVRIKAEIFSQSLIDYDFIVVCDGKSENLAVDDIFLSWLRSANSAGKKICFGRAKILCENAKFSDFTHFENFDLSLFQKI</sequence>
<evidence type="ECO:0000313" key="1">
    <source>
        <dbReference type="EMBL" id="ABS51803.1"/>
    </source>
</evidence>
<dbReference type="HOGENOM" id="CLU_2022466_0_0_7"/>
<gene>
    <name evidence="1" type="ordered locus">CHAB381_1507</name>
</gene>
<reference evidence="2" key="1">
    <citation type="submission" date="2007-07" db="EMBL/GenBank/DDBJ databases">
        <title>Complete genome sequence of Campylobacter hominis ATCC BAA-381, a commensal isolated from the human gastrointestinal tract.</title>
        <authorList>
            <person name="Fouts D.E."/>
            <person name="Mongodin E.F."/>
            <person name="Puiu D."/>
            <person name="Sebastian Y."/>
            <person name="Miller W.G."/>
            <person name="Mandrell R.E."/>
            <person name="Nelson K.E."/>
        </authorList>
    </citation>
    <scope>NUCLEOTIDE SEQUENCE [LARGE SCALE GENOMIC DNA]</scope>
    <source>
        <strain evidence="2">ATCC BAA-381 / LMG 19568 / NCTC 13146 / CH001A</strain>
    </source>
</reference>
<keyword evidence="2" id="KW-1185">Reference proteome</keyword>
<dbReference type="Proteomes" id="UP000002407">
    <property type="component" value="Chromosome"/>
</dbReference>
<dbReference type="KEGG" id="cha:CHAB381_1507"/>
<protein>
    <submittedName>
        <fullName evidence="1">Uncharacterized protein</fullName>
    </submittedName>
</protein>
<accession>A7I3F1</accession>
<dbReference type="EMBL" id="CP000776">
    <property type="protein sequence ID" value="ABS51803.1"/>
    <property type="molecule type" value="Genomic_DNA"/>
</dbReference>
<dbReference type="SUPFAM" id="SSF52317">
    <property type="entry name" value="Class I glutamine amidotransferase-like"/>
    <property type="match status" value="1"/>
</dbReference>
<evidence type="ECO:0000313" key="2">
    <source>
        <dbReference type="Proteomes" id="UP000002407"/>
    </source>
</evidence>
<name>A7I3F1_CAMHC</name>
<dbReference type="OrthoDB" id="5363568at2"/>
<dbReference type="AlphaFoldDB" id="A7I3F1"/>